<feature type="transmembrane region" description="Helical" evidence="9">
    <location>
        <begin position="102"/>
        <end position="119"/>
    </location>
</feature>
<feature type="transmembrane region" description="Helical" evidence="9">
    <location>
        <begin position="351"/>
        <end position="371"/>
    </location>
</feature>
<keyword evidence="7 9" id="KW-0472">Membrane</keyword>
<evidence type="ECO:0000256" key="8">
    <source>
        <dbReference type="SAM" id="MobiDB-lite"/>
    </source>
</evidence>
<evidence type="ECO:0000256" key="4">
    <source>
        <dbReference type="ARBA" id="ARBA00022475"/>
    </source>
</evidence>
<dbReference type="EMBL" id="JACSQQ010000013">
    <property type="protein sequence ID" value="MBD7950654.1"/>
    <property type="molecule type" value="Genomic_DNA"/>
</dbReference>
<feature type="transmembrane region" description="Helical" evidence="9">
    <location>
        <begin position="503"/>
        <end position="524"/>
    </location>
</feature>
<evidence type="ECO:0000256" key="6">
    <source>
        <dbReference type="ARBA" id="ARBA00022989"/>
    </source>
</evidence>
<feature type="transmembrane region" description="Helical" evidence="9">
    <location>
        <begin position="187"/>
        <end position="209"/>
    </location>
</feature>
<feature type="transmembrane region" description="Helical" evidence="9">
    <location>
        <begin position="580"/>
        <end position="597"/>
    </location>
</feature>
<keyword evidence="3" id="KW-0813">Transport</keyword>
<evidence type="ECO:0000256" key="3">
    <source>
        <dbReference type="ARBA" id="ARBA00022448"/>
    </source>
</evidence>
<dbReference type="PANTHER" id="PTHR30472:SF37">
    <property type="entry name" value="FE(3+) DICITRATE TRANSPORT SYSTEM PERMEASE PROTEIN FECD-RELATED"/>
    <property type="match status" value="1"/>
</dbReference>
<evidence type="ECO:0000256" key="2">
    <source>
        <dbReference type="ARBA" id="ARBA00007935"/>
    </source>
</evidence>
<keyword evidence="6 9" id="KW-1133">Transmembrane helix</keyword>
<dbReference type="Proteomes" id="UP000641803">
    <property type="component" value="Unassembled WGS sequence"/>
</dbReference>
<feature type="transmembrane region" description="Helical" evidence="9">
    <location>
        <begin position="42"/>
        <end position="63"/>
    </location>
</feature>
<feature type="transmembrane region" description="Helical" evidence="9">
    <location>
        <begin position="322"/>
        <end position="345"/>
    </location>
</feature>
<evidence type="ECO:0000256" key="9">
    <source>
        <dbReference type="SAM" id="Phobius"/>
    </source>
</evidence>
<evidence type="ECO:0000256" key="1">
    <source>
        <dbReference type="ARBA" id="ARBA00004651"/>
    </source>
</evidence>
<feature type="transmembrane region" description="Helical" evidence="9">
    <location>
        <begin position="450"/>
        <end position="471"/>
    </location>
</feature>
<keyword evidence="11" id="KW-1185">Reference proteome</keyword>
<organism evidence="10 11">
    <name type="scientific">Oerskovia rustica</name>
    <dbReference type="NCBI Taxonomy" id="2762237"/>
    <lineage>
        <taxon>Bacteria</taxon>
        <taxon>Bacillati</taxon>
        <taxon>Actinomycetota</taxon>
        <taxon>Actinomycetes</taxon>
        <taxon>Micrococcales</taxon>
        <taxon>Cellulomonadaceae</taxon>
        <taxon>Oerskovia</taxon>
    </lineage>
</organism>
<name>A0ABR8RSF7_9CELL</name>
<feature type="region of interest" description="Disordered" evidence="8">
    <location>
        <begin position="1"/>
        <end position="28"/>
    </location>
</feature>
<dbReference type="SUPFAM" id="SSF81345">
    <property type="entry name" value="ABC transporter involved in vitamin B12 uptake, BtuC"/>
    <property type="match status" value="2"/>
</dbReference>
<reference evidence="10 11" key="1">
    <citation type="submission" date="2020-08" db="EMBL/GenBank/DDBJ databases">
        <title>A Genomic Blueprint of the Chicken Gut Microbiome.</title>
        <authorList>
            <person name="Gilroy R."/>
            <person name="Ravi A."/>
            <person name="Getino M."/>
            <person name="Pursley I."/>
            <person name="Horton D.L."/>
            <person name="Alikhan N.-F."/>
            <person name="Baker D."/>
            <person name="Gharbi K."/>
            <person name="Hall N."/>
            <person name="Watson M."/>
            <person name="Adriaenssens E.M."/>
            <person name="Foster-Nyarko E."/>
            <person name="Jarju S."/>
            <person name="Secka A."/>
            <person name="Antonio M."/>
            <person name="Oren A."/>
            <person name="Chaudhuri R."/>
            <person name="La Ragione R.M."/>
            <person name="Hildebrand F."/>
            <person name="Pallen M.J."/>
        </authorList>
    </citation>
    <scope>NUCLEOTIDE SEQUENCE [LARGE SCALE GENOMIC DNA]</scope>
    <source>
        <strain evidence="10 11">Sa4CUA1</strain>
    </source>
</reference>
<dbReference type="InterPro" id="IPR000522">
    <property type="entry name" value="ABC_transptr_permease_BtuC"/>
</dbReference>
<feature type="transmembrane region" description="Helical" evidence="9">
    <location>
        <begin position="396"/>
        <end position="417"/>
    </location>
</feature>
<accession>A0ABR8RSF7</accession>
<feature type="transmembrane region" description="Helical" evidence="9">
    <location>
        <begin position="131"/>
        <end position="149"/>
    </location>
</feature>
<dbReference type="PANTHER" id="PTHR30472">
    <property type="entry name" value="FERRIC ENTEROBACTIN TRANSPORT SYSTEM PERMEASE PROTEIN"/>
    <property type="match status" value="1"/>
</dbReference>
<feature type="transmembrane region" description="Helical" evidence="9">
    <location>
        <begin position="536"/>
        <end position="560"/>
    </location>
</feature>
<feature type="transmembrane region" description="Helical" evidence="9">
    <location>
        <begin position="155"/>
        <end position="175"/>
    </location>
</feature>
<keyword evidence="4" id="KW-1003">Cell membrane</keyword>
<dbReference type="Gene3D" id="1.10.3470.10">
    <property type="entry name" value="ABC transporter involved in vitamin B12 uptake, BtuC"/>
    <property type="match status" value="2"/>
</dbReference>
<dbReference type="InterPro" id="IPR037294">
    <property type="entry name" value="ABC_BtuC-like"/>
</dbReference>
<keyword evidence="5 9" id="KW-0812">Transmembrane</keyword>
<dbReference type="RefSeq" id="WP_191796024.1">
    <property type="nucleotide sequence ID" value="NZ_JACSQQ010000013.1"/>
</dbReference>
<evidence type="ECO:0000313" key="10">
    <source>
        <dbReference type="EMBL" id="MBD7950654.1"/>
    </source>
</evidence>
<evidence type="ECO:0000256" key="7">
    <source>
        <dbReference type="ARBA" id="ARBA00023136"/>
    </source>
</evidence>
<comment type="caution">
    <text evidence="10">The sequence shown here is derived from an EMBL/GenBank/DDBJ whole genome shotgun (WGS) entry which is preliminary data.</text>
</comment>
<evidence type="ECO:0000313" key="11">
    <source>
        <dbReference type="Proteomes" id="UP000641803"/>
    </source>
</evidence>
<comment type="subcellular location">
    <subcellularLocation>
        <location evidence="1">Cell membrane</location>
        <topology evidence="1">Multi-pass membrane protein</topology>
    </subcellularLocation>
</comment>
<dbReference type="Pfam" id="PF01032">
    <property type="entry name" value="FecCD"/>
    <property type="match status" value="2"/>
</dbReference>
<feature type="transmembrane region" description="Helical" evidence="9">
    <location>
        <begin position="229"/>
        <end position="250"/>
    </location>
</feature>
<feature type="transmembrane region" description="Helical" evidence="9">
    <location>
        <begin position="478"/>
        <end position="497"/>
    </location>
</feature>
<proteinExistence type="inferred from homology"/>
<feature type="transmembrane region" description="Helical" evidence="9">
    <location>
        <begin position="696"/>
        <end position="713"/>
    </location>
</feature>
<feature type="transmembrane region" description="Helical" evidence="9">
    <location>
        <begin position="666"/>
        <end position="684"/>
    </location>
</feature>
<comment type="similarity">
    <text evidence="2">Belongs to the binding-protein-dependent transport system permease family. FecCD subfamily.</text>
</comment>
<sequence length="720" mass="72382">MSTSAPGGLSTARHEVPDDTTGLLAPPVPAVPPGRSRLRFRLTVASAFVVGVLAVLVLAAVHLTQGTADVGLGDLLRLVTGGDADADRTAAAVLVASRVPRLLAGLLVGVSLGAAGAALQSVARNPLASPDTLAVNAGAYVAVVGAAVIGVTLPFYLSGTLALVGGLAASGLVLVLARGGAAGPTRLILAGSAITLALHSLTTVLLVLFQQETMGLFAWGSGSIVQSGTSQVALAAPLVVVGLGGLILVAHRLDLLALGDDTATVLGIDVRATRVVTILLAVLLSATAVTVAGPVGFVGLCAPVVVRLVARKVPGLNRHRVLIPLAGIAGVIVVLGADVLLRLVLPGTYGVAVPTGVITTVFGAVVLVWLARRLKDSGPAAGTRAAHVRPRGARRALVVVTVLVALLVAATVAALLLGDRLLLTGDVLNWAADRAGKQVSFVLDQRVPRVLAAILAGAALGLAGTVVQAVCRNPLAEPGLLGVTAGAGLGAVGVVLLVPGVGIMGMSLAAVVGALGTFAIVYRLAYRGGLSSDRLVLIGIGMSTGATALTTLVIVVVAPWNLNVALTWLSGSTYGRTFDHLVPVVLALLVVVPVAVLHRREMDVLALDEDTPRVLGLRLDCTRLLLLGASACLTAAAVCAVGVVGFVGLVAPHAARALVGSRNGRVIPVAMLLGAVLVSVADTVGRTVIAPAQIPAGLTTALIGAPYFVWLLWRSRGREA</sequence>
<evidence type="ECO:0000256" key="5">
    <source>
        <dbReference type="ARBA" id="ARBA00022692"/>
    </source>
</evidence>
<dbReference type="NCBIfam" id="NF007867">
    <property type="entry name" value="PRK10577.1-3"/>
    <property type="match status" value="1"/>
</dbReference>
<dbReference type="CDD" id="cd06550">
    <property type="entry name" value="TM_ABC_iron-siderophores_like"/>
    <property type="match status" value="2"/>
</dbReference>
<feature type="transmembrane region" description="Helical" evidence="9">
    <location>
        <begin position="624"/>
        <end position="646"/>
    </location>
</feature>
<protein>
    <submittedName>
        <fullName evidence="10">Iron ABC transporter permease</fullName>
    </submittedName>
</protein>
<gene>
    <name evidence="10" type="ORF">H9652_09580</name>
</gene>